<dbReference type="SUPFAM" id="SSF46689">
    <property type="entry name" value="Homeodomain-like"/>
    <property type="match status" value="1"/>
</dbReference>
<evidence type="ECO:0000313" key="7">
    <source>
        <dbReference type="Proteomes" id="UP000262621"/>
    </source>
</evidence>
<dbReference type="InterPro" id="IPR001647">
    <property type="entry name" value="HTH_TetR"/>
</dbReference>
<proteinExistence type="predicted"/>
<dbReference type="InterPro" id="IPR036271">
    <property type="entry name" value="Tet_transcr_reg_TetR-rel_C_sf"/>
</dbReference>
<dbReference type="SUPFAM" id="SSF48498">
    <property type="entry name" value="Tetracyclin repressor-like, C-terminal domain"/>
    <property type="match status" value="1"/>
</dbReference>
<dbReference type="FunFam" id="1.10.10.60:FF:000141">
    <property type="entry name" value="TetR family transcriptional regulator"/>
    <property type="match status" value="1"/>
</dbReference>
<sequence>MSATPAFKRLPRAVREQQMLDAAVRVFSRRGYHGASMDEIAEDAGISKPMVYAYLGTKEELFVACLHREGTRMMEAIAGAAVPDLPADERLWRGLRAFFGFVGAHRDGWSVLYRQARAEQPFAGELAEMRARMVEVVAGMLDHALRAEGRMAAETELEVVAYALVGATESLADWLADHPEADPEKTATRMMNAAWLGAGQLLRGVSWHPPEAV</sequence>
<comment type="caution">
    <text evidence="6">The sequence shown here is derived from an EMBL/GenBank/DDBJ whole genome shotgun (WGS) entry which is preliminary data.</text>
</comment>
<keyword evidence="7" id="KW-1185">Reference proteome</keyword>
<name>A0A372G0A5_9ACTN</name>
<reference evidence="6 7" key="1">
    <citation type="submission" date="2018-08" db="EMBL/GenBank/DDBJ databases">
        <title>Verrucosispora craniellae sp. nov., isolated from a marine sponge in the South China Sea.</title>
        <authorList>
            <person name="Li L."/>
            <person name="Lin H.W."/>
        </authorList>
    </citation>
    <scope>NUCLEOTIDE SEQUENCE [LARGE SCALE GENOMIC DNA]</scope>
    <source>
        <strain evidence="6 7">LHW63014</strain>
    </source>
</reference>
<dbReference type="PRINTS" id="PR00455">
    <property type="entry name" value="HTHTETR"/>
</dbReference>
<dbReference type="InterPro" id="IPR009057">
    <property type="entry name" value="Homeodomain-like_sf"/>
</dbReference>
<protein>
    <submittedName>
        <fullName evidence="6">TetR/AcrR family transcriptional regulator</fullName>
    </submittedName>
</protein>
<dbReference type="PANTHER" id="PTHR30055:SF158">
    <property type="entry name" value="POSSIBLE TRANSCRIPTIONAL REGULATORY PROTEIN (PROBABLY TETR-FAMILY)"/>
    <property type="match status" value="1"/>
</dbReference>
<evidence type="ECO:0000259" key="5">
    <source>
        <dbReference type="PROSITE" id="PS50977"/>
    </source>
</evidence>
<dbReference type="InterPro" id="IPR054129">
    <property type="entry name" value="DesT_TetR_C"/>
</dbReference>
<feature type="DNA-binding region" description="H-T-H motif" evidence="4">
    <location>
        <begin position="36"/>
        <end position="55"/>
    </location>
</feature>
<dbReference type="PANTHER" id="PTHR30055">
    <property type="entry name" value="HTH-TYPE TRANSCRIPTIONAL REGULATOR RUTR"/>
    <property type="match status" value="1"/>
</dbReference>
<dbReference type="RefSeq" id="WP_117228032.1">
    <property type="nucleotide sequence ID" value="NZ_CP061725.1"/>
</dbReference>
<dbReference type="Pfam" id="PF21943">
    <property type="entry name" value="TetR_C_46"/>
    <property type="match status" value="1"/>
</dbReference>
<evidence type="ECO:0000256" key="4">
    <source>
        <dbReference type="PROSITE-ProRule" id="PRU00335"/>
    </source>
</evidence>
<keyword evidence="1" id="KW-0805">Transcription regulation</keyword>
<dbReference type="Proteomes" id="UP000262621">
    <property type="component" value="Unassembled WGS sequence"/>
</dbReference>
<dbReference type="GO" id="GO:0003700">
    <property type="term" value="F:DNA-binding transcription factor activity"/>
    <property type="evidence" value="ECO:0007669"/>
    <property type="project" value="TreeGrafter"/>
</dbReference>
<dbReference type="PROSITE" id="PS50977">
    <property type="entry name" value="HTH_TETR_2"/>
    <property type="match status" value="1"/>
</dbReference>
<evidence type="ECO:0000313" key="6">
    <source>
        <dbReference type="EMBL" id="RFS46462.1"/>
    </source>
</evidence>
<dbReference type="InterPro" id="IPR050109">
    <property type="entry name" value="HTH-type_TetR-like_transc_reg"/>
</dbReference>
<evidence type="ECO:0000256" key="1">
    <source>
        <dbReference type="ARBA" id="ARBA00023015"/>
    </source>
</evidence>
<evidence type="ECO:0000256" key="3">
    <source>
        <dbReference type="ARBA" id="ARBA00023163"/>
    </source>
</evidence>
<dbReference type="AlphaFoldDB" id="A0A372G0A5"/>
<dbReference type="Pfam" id="PF00440">
    <property type="entry name" value="TetR_N"/>
    <property type="match status" value="1"/>
</dbReference>
<dbReference type="OrthoDB" id="3767959at2"/>
<accession>A0A372G0A5</accession>
<keyword evidence="2 4" id="KW-0238">DNA-binding</keyword>
<evidence type="ECO:0000256" key="2">
    <source>
        <dbReference type="ARBA" id="ARBA00023125"/>
    </source>
</evidence>
<feature type="domain" description="HTH tetR-type" evidence="5">
    <location>
        <begin position="13"/>
        <end position="73"/>
    </location>
</feature>
<dbReference type="EMBL" id="QVFU01000009">
    <property type="protein sequence ID" value="RFS46462.1"/>
    <property type="molecule type" value="Genomic_DNA"/>
</dbReference>
<dbReference type="GO" id="GO:0045892">
    <property type="term" value="P:negative regulation of DNA-templated transcription"/>
    <property type="evidence" value="ECO:0007669"/>
    <property type="project" value="UniProtKB-ARBA"/>
</dbReference>
<dbReference type="Gene3D" id="1.10.357.10">
    <property type="entry name" value="Tetracycline Repressor, domain 2"/>
    <property type="match status" value="1"/>
</dbReference>
<gene>
    <name evidence="6" type="ORF">D0Q02_11950</name>
</gene>
<organism evidence="6 7">
    <name type="scientific">Micromonospora craniellae</name>
    <dbReference type="NCBI Taxonomy" id="2294034"/>
    <lineage>
        <taxon>Bacteria</taxon>
        <taxon>Bacillati</taxon>
        <taxon>Actinomycetota</taxon>
        <taxon>Actinomycetes</taxon>
        <taxon>Micromonosporales</taxon>
        <taxon>Micromonosporaceae</taxon>
        <taxon>Micromonospora</taxon>
    </lineage>
</organism>
<dbReference type="GO" id="GO:0000976">
    <property type="term" value="F:transcription cis-regulatory region binding"/>
    <property type="evidence" value="ECO:0007669"/>
    <property type="project" value="TreeGrafter"/>
</dbReference>
<keyword evidence="3" id="KW-0804">Transcription</keyword>